<feature type="region of interest" description="Disordered" evidence="1">
    <location>
        <begin position="135"/>
        <end position="172"/>
    </location>
</feature>
<name>G0YQC8_9CAUD</name>
<keyword evidence="5" id="KW-1185">Reference proteome</keyword>
<evidence type="ECO:0000256" key="1">
    <source>
        <dbReference type="SAM" id="MobiDB-lite"/>
    </source>
</evidence>
<dbReference type="Gene3D" id="3.40.50.410">
    <property type="entry name" value="von Willebrand factor, type A domain"/>
    <property type="match status" value="1"/>
</dbReference>
<dbReference type="CDD" id="cd00198">
    <property type="entry name" value="vWFA"/>
    <property type="match status" value="1"/>
</dbReference>
<dbReference type="InterPro" id="IPR036465">
    <property type="entry name" value="vWFA_dom_sf"/>
</dbReference>
<reference evidence="4 5" key="1">
    <citation type="journal article" date="2011" name="Appl. Environ. Microbiol.">
        <title>Novel Virulent and Broad-Host-Range Erwinia amylovora Bacteriophages Reveal a High Degree of Mosaicism and a Relationship to Enterobacteriaceae Phages.</title>
        <authorList>
            <person name="Born Y."/>
            <person name="Fieseler L."/>
            <person name="Marazzi J."/>
            <person name="Lurz R."/>
            <person name="Duffy B."/>
            <person name="Loessner M.J."/>
        </authorList>
    </citation>
    <scope>NUCLEOTIDE SEQUENCE [LARGE SCALE GENOMIC DNA]</scope>
</reference>
<dbReference type="Pfam" id="PF13203">
    <property type="entry name" value="DUF2201_N"/>
    <property type="match status" value="1"/>
</dbReference>
<dbReference type="SUPFAM" id="SSF53300">
    <property type="entry name" value="vWA-like"/>
    <property type="match status" value="1"/>
</dbReference>
<evidence type="ECO:0000259" key="3">
    <source>
        <dbReference type="Pfam" id="PF13203"/>
    </source>
</evidence>
<proteinExistence type="predicted"/>
<dbReference type="Proteomes" id="UP000008893">
    <property type="component" value="Segment"/>
</dbReference>
<dbReference type="RefSeq" id="YP_007005772.1">
    <property type="nucleotide sequence ID" value="NC_019514.1"/>
</dbReference>
<feature type="domain" description="Putative metallopeptidase" evidence="3">
    <location>
        <begin position="11"/>
        <end position="248"/>
    </location>
</feature>
<organism evidence="4 5">
    <name type="scientific">Erwinia phage vB_EamP-S6</name>
    <dbReference type="NCBI Taxonomy" id="1051675"/>
    <lineage>
        <taxon>Viruses</taxon>
        <taxon>Duplodnaviria</taxon>
        <taxon>Heunggongvirae</taxon>
        <taxon>Uroviricota</taxon>
        <taxon>Caudoviricetes</taxon>
        <taxon>Schitoviridae</taxon>
        <taxon>Waedenswilvirus</taxon>
        <taxon>Waedenswilvirus S6</taxon>
    </lineage>
</organism>
<dbReference type="PANTHER" id="PTHR38730:SF1">
    <property type="entry name" value="SLL7028 PROTEIN"/>
    <property type="match status" value="1"/>
</dbReference>
<feature type="domain" description="VWA-like" evidence="2">
    <location>
        <begin position="259"/>
        <end position="378"/>
    </location>
</feature>
<accession>G0YQC8</accession>
<evidence type="ECO:0000313" key="4">
    <source>
        <dbReference type="EMBL" id="AEJ81555.1"/>
    </source>
</evidence>
<dbReference type="EMBL" id="HQ728266">
    <property type="protein sequence ID" value="AEJ81555.1"/>
    <property type="molecule type" value="Genomic_DNA"/>
</dbReference>
<sequence length="380" mass="42370">MSQARDDALASARLQLFRKKGAAFIASLYYGLEFSWDSSIPTACTNGLNLKINEEFFMGLPSKDERATLLAHEVWHVGLLHPIRIGNRKPGRWNKACDYAINIMLENAGYAPLKNWLCDRKFDGMSAEQIYALLPDEPDDDDNTGGDVVAQDPNGQPSGGNGNSAPLTSSQQKQLVNNVVRATQSQNMSSKGDPGWAPGYMQTQIDELLRPKLPWDVLTKNWLSEVSRNEYTWRRPSRRFHDMYLPSLGGEEGLEHLCWLIDASGSVTDEQLTRFNSEVKAAKDLYNPKRMTIIVYDTDVRDVYEFSDDDDFSGLVFTGRGGTNMQPAFDIAMKMHPTAIVSFSDNECREPKNPGIPVLFICVDNPGGAFGFGKTVHVTT</sequence>
<dbReference type="PANTHER" id="PTHR38730">
    <property type="entry name" value="SLL7028 PROTEIN"/>
    <property type="match status" value="1"/>
</dbReference>
<dbReference type="Pfam" id="PF09967">
    <property type="entry name" value="DUF2201"/>
    <property type="match status" value="1"/>
</dbReference>
<dbReference type="OrthoDB" id="3106at10239"/>
<protein>
    <submittedName>
        <fullName evidence="4">Gp036</fullName>
    </submittedName>
</protein>
<dbReference type="GeneID" id="14013724"/>
<dbReference type="KEGG" id="vg:14013724"/>
<dbReference type="InterPro" id="IPR018698">
    <property type="entry name" value="VWA-like_dom"/>
</dbReference>
<evidence type="ECO:0000313" key="5">
    <source>
        <dbReference type="Proteomes" id="UP000008893"/>
    </source>
</evidence>
<evidence type="ECO:0000259" key="2">
    <source>
        <dbReference type="Pfam" id="PF09967"/>
    </source>
</evidence>
<dbReference type="InterPro" id="IPR025154">
    <property type="entry name" value="Put_metallopeptidase_dom"/>
</dbReference>